<dbReference type="InterPro" id="IPR040442">
    <property type="entry name" value="Pyrv_kinase-like_dom_sf"/>
</dbReference>
<dbReference type="PANTHER" id="PTHR42905">
    <property type="entry name" value="PHOSPHOENOLPYRUVATE CARBOXYLASE"/>
    <property type="match status" value="1"/>
</dbReference>
<dbReference type="OrthoDB" id="429143at2759"/>
<reference evidence="1" key="1">
    <citation type="submission" date="2020-01" db="EMBL/GenBank/DDBJ databases">
        <title>Identification and distribution of gene clusters putatively required for synthesis of sphingolipid metabolism inhibitors in phylogenetically diverse species of the filamentous fungus Fusarium.</title>
        <authorList>
            <person name="Kim H.-S."/>
            <person name="Busman M."/>
            <person name="Brown D.W."/>
            <person name="Divon H."/>
            <person name="Uhlig S."/>
            <person name="Proctor R.H."/>
        </authorList>
    </citation>
    <scope>NUCLEOTIDE SEQUENCE</scope>
    <source>
        <strain evidence="1">NRRL 53441</strain>
    </source>
</reference>
<dbReference type="CDD" id="cd00377">
    <property type="entry name" value="ICL_PEPM"/>
    <property type="match status" value="1"/>
</dbReference>
<dbReference type="PANTHER" id="PTHR42905:SF16">
    <property type="entry name" value="CARBOXYPHOSPHONOENOLPYRUVATE PHOSPHONOMUTASE-LIKE PROTEIN (AFU_ORTHOLOGUE AFUA_5G07230)"/>
    <property type="match status" value="1"/>
</dbReference>
<proteinExistence type="predicted"/>
<dbReference type="Proteomes" id="UP000605986">
    <property type="component" value="Unassembled WGS sequence"/>
</dbReference>
<gene>
    <name evidence="1" type="ORF">F53441_8500</name>
</gene>
<organism evidence="1 2">
    <name type="scientific">Fusarium austroafricanum</name>
    <dbReference type="NCBI Taxonomy" id="2364996"/>
    <lineage>
        <taxon>Eukaryota</taxon>
        <taxon>Fungi</taxon>
        <taxon>Dikarya</taxon>
        <taxon>Ascomycota</taxon>
        <taxon>Pezizomycotina</taxon>
        <taxon>Sordariomycetes</taxon>
        <taxon>Hypocreomycetidae</taxon>
        <taxon>Hypocreales</taxon>
        <taxon>Nectriaceae</taxon>
        <taxon>Fusarium</taxon>
        <taxon>Fusarium concolor species complex</taxon>
    </lineage>
</organism>
<dbReference type="GO" id="GO:0003824">
    <property type="term" value="F:catalytic activity"/>
    <property type="evidence" value="ECO:0007669"/>
    <property type="project" value="InterPro"/>
</dbReference>
<keyword evidence="1" id="KW-0670">Pyruvate</keyword>
<dbReference type="Gene3D" id="3.20.20.60">
    <property type="entry name" value="Phosphoenolpyruvate-binding domains"/>
    <property type="match status" value="1"/>
</dbReference>
<sequence length="257" mass="27567">MSAANILAQSFKALHRRAGKPVIIANIYDFLSAKTVASLPSAEAIGTASFAIARASGTSDDDLTLEQNLAVTEPISRAAKEAKKPLTVDIQDGYGNRLEEAIGKLLDFGVSGINLEDYDNETKRQIDIGTAVDRIRRTLKVARERDVPDFVVNARIDTLVLGGTLEDVLVRGKKYLEAGANTVFVWGASRGVSKEEVQAMVKDFDGRLNVLLKIGDGGLTIPELANLGVARISIGPTLQFTAMSGLQKQAEELLTAI</sequence>
<accession>A0A8H4KB78</accession>
<name>A0A8H4KB78_9HYPO</name>
<evidence type="ECO:0000313" key="2">
    <source>
        <dbReference type="Proteomes" id="UP000605986"/>
    </source>
</evidence>
<keyword evidence="2" id="KW-1185">Reference proteome</keyword>
<dbReference type="InterPro" id="IPR015813">
    <property type="entry name" value="Pyrv/PenolPyrv_kinase-like_dom"/>
</dbReference>
<dbReference type="InterPro" id="IPR039556">
    <property type="entry name" value="ICL/PEPM"/>
</dbReference>
<dbReference type="Pfam" id="PF13714">
    <property type="entry name" value="PEP_mutase"/>
    <property type="match status" value="1"/>
</dbReference>
<protein>
    <submittedName>
        <fullName evidence="1">Carboxyphosphonoenolpyruvate phosphonomutase-like protein</fullName>
    </submittedName>
</protein>
<dbReference type="AlphaFoldDB" id="A0A8H4KB78"/>
<comment type="caution">
    <text evidence="1">The sequence shown here is derived from an EMBL/GenBank/DDBJ whole genome shotgun (WGS) entry which is preliminary data.</text>
</comment>
<evidence type="ECO:0000313" key="1">
    <source>
        <dbReference type="EMBL" id="KAF4448027.1"/>
    </source>
</evidence>
<dbReference type="SUPFAM" id="SSF51621">
    <property type="entry name" value="Phosphoenolpyruvate/pyruvate domain"/>
    <property type="match status" value="1"/>
</dbReference>
<dbReference type="EMBL" id="JAADJG010000362">
    <property type="protein sequence ID" value="KAF4448027.1"/>
    <property type="molecule type" value="Genomic_DNA"/>
</dbReference>